<feature type="compositionally biased region" description="Polar residues" evidence="1">
    <location>
        <begin position="109"/>
        <end position="118"/>
    </location>
</feature>
<dbReference type="Proteomes" id="UP000078572">
    <property type="component" value="Chromosome 1"/>
</dbReference>
<keyword evidence="3" id="KW-1185">Reference proteome</keyword>
<dbReference type="OrthoDB" id="9860150at2"/>
<dbReference type="RefSeq" id="WP_064804316.1">
    <property type="nucleotide sequence ID" value="NZ_CP016022.1"/>
</dbReference>
<evidence type="ECO:0000313" key="3">
    <source>
        <dbReference type="Proteomes" id="UP000078572"/>
    </source>
</evidence>
<dbReference type="EMBL" id="CP016022">
    <property type="protein sequence ID" value="ANJ73128.1"/>
    <property type="molecule type" value="Genomic_DNA"/>
</dbReference>
<sequence length="155" mass="18075">MDMENLYCELRELGKEFEMKNGKMYFNGEYNGTNFVRYIFVKRDTLELDIYVCVAKKYGEEQTKEDRSASAREKNRWVREEFNKWGLSFKLPEWKPEPRQATPGGSLPQIKSSVSPATQPAIPPANKGSVDDFDWGFVDKQEKDDDNFDPFADHK</sequence>
<dbReference type="GeneID" id="61526712"/>
<gene>
    <name evidence="2" type="ORF">A9Y76_11870</name>
</gene>
<evidence type="ECO:0000256" key="1">
    <source>
        <dbReference type="SAM" id="MobiDB-lite"/>
    </source>
</evidence>
<name>A0A191ZYG4_9RALS</name>
<feature type="region of interest" description="Disordered" evidence="1">
    <location>
        <begin position="94"/>
        <end position="155"/>
    </location>
</feature>
<organism evidence="2 3">
    <name type="scientific">Ralstonia insidiosa</name>
    <dbReference type="NCBI Taxonomy" id="190721"/>
    <lineage>
        <taxon>Bacteria</taxon>
        <taxon>Pseudomonadati</taxon>
        <taxon>Pseudomonadota</taxon>
        <taxon>Betaproteobacteria</taxon>
        <taxon>Burkholderiales</taxon>
        <taxon>Burkholderiaceae</taxon>
        <taxon>Ralstonia</taxon>
    </lineage>
</organism>
<protein>
    <submittedName>
        <fullName evidence="2">Uncharacterized protein</fullName>
    </submittedName>
</protein>
<proteinExistence type="predicted"/>
<evidence type="ECO:0000313" key="2">
    <source>
        <dbReference type="EMBL" id="ANJ73128.1"/>
    </source>
</evidence>
<reference evidence="3" key="1">
    <citation type="submission" date="2016-06" db="EMBL/GenBank/DDBJ databases">
        <authorList>
            <person name="Xu Y."/>
            <person name="Nagy A."/>
            <person name="Yan X."/>
            <person name="Kim S.W."/>
            <person name="Haley B."/>
            <person name="Liu N.T."/>
            <person name="Nou X."/>
        </authorList>
    </citation>
    <scope>NUCLEOTIDE SEQUENCE [LARGE SCALE GENOMIC DNA]</scope>
    <source>
        <strain evidence="3">ATCC 49129</strain>
    </source>
</reference>
<dbReference type="AlphaFoldDB" id="A0A191ZYG4"/>
<accession>A0A191ZYG4</accession>